<reference evidence="1 3" key="1">
    <citation type="submission" date="2024-01" db="EMBL/GenBank/DDBJ databases">
        <title>The genome of the rayed Mediterranean limpet Patella caerulea (Linnaeus, 1758).</title>
        <authorList>
            <person name="Anh-Thu Weber A."/>
            <person name="Halstead-Nussloch G."/>
        </authorList>
    </citation>
    <scope>NUCLEOTIDE SEQUENCE [LARGE SCALE GENOMIC DNA]</scope>
    <source>
        <strain evidence="1">AATW-2023a</strain>
        <tissue evidence="1">Whole specimen</tissue>
    </source>
</reference>
<dbReference type="AlphaFoldDB" id="A0AAN8JWS9"/>
<dbReference type="EMBL" id="JAZGQO010000004">
    <property type="protein sequence ID" value="KAK6187262.1"/>
    <property type="molecule type" value="Genomic_DNA"/>
</dbReference>
<dbReference type="Pfam" id="PF00653">
    <property type="entry name" value="BIR"/>
    <property type="match status" value="1"/>
</dbReference>
<organism evidence="1 3">
    <name type="scientific">Patella caerulea</name>
    <name type="common">Rayed Mediterranean limpet</name>
    <dbReference type="NCBI Taxonomy" id="87958"/>
    <lineage>
        <taxon>Eukaryota</taxon>
        <taxon>Metazoa</taxon>
        <taxon>Spiralia</taxon>
        <taxon>Lophotrochozoa</taxon>
        <taxon>Mollusca</taxon>
        <taxon>Gastropoda</taxon>
        <taxon>Patellogastropoda</taxon>
        <taxon>Patelloidea</taxon>
        <taxon>Patellidae</taxon>
        <taxon>Patella</taxon>
    </lineage>
</organism>
<comment type="caution">
    <text evidence="1">The sequence shown here is derived from an EMBL/GenBank/DDBJ whole genome shotgun (WGS) entry which is preliminary data.</text>
</comment>
<dbReference type="PROSITE" id="PS50143">
    <property type="entry name" value="BIR_REPEAT_2"/>
    <property type="match status" value="1"/>
</dbReference>
<evidence type="ECO:0000313" key="3">
    <source>
        <dbReference type="Proteomes" id="UP001347796"/>
    </source>
</evidence>
<evidence type="ECO:0000313" key="1">
    <source>
        <dbReference type="EMBL" id="KAK6187262.1"/>
    </source>
</evidence>
<proteinExistence type="predicted"/>
<evidence type="ECO:0000313" key="2">
    <source>
        <dbReference type="EMBL" id="KAK6187263.1"/>
    </source>
</evidence>
<dbReference type="Proteomes" id="UP001347796">
    <property type="component" value="Unassembled WGS sequence"/>
</dbReference>
<sequence>MRYEGIRLATYNHTAFCFKISCLELDKEGFYISGRNGEAICFECGMMKSSWVKGVRPKQIHQIESPSCLFYTPFSRNVKIFNQEKPTNFAQVKMPDGSGNETHDDSHKNEMTAKLASAYKTGENMQGDTILKHESSKEAAGNMKWEHSNHLTVLLIIPYQQK</sequence>
<dbReference type="Gene3D" id="1.10.1170.10">
    <property type="entry name" value="Inhibitor Of Apoptosis Protein (2mihbC-IAP-1), Chain A"/>
    <property type="match status" value="1"/>
</dbReference>
<gene>
    <name evidence="1" type="ORF">SNE40_005327</name>
    <name evidence="2" type="ORF">SNE40_005328</name>
</gene>
<accession>A0AAN8JWS9</accession>
<dbReference type="SUPFAM" id="SSF57924">
    <property type="entry name" value="Inhibitor of apoptosis (IAP) repeat"/>
    <property type="match status" value="1"/>
</dbReference>
<protein>
    <submittedName>
        <fullName evidence="1">Uncharacterized protein</fullName>
    </submittedName>
</protein>
<dbReference type="InterPro" id="IPR001370">
    <property type="entry name" value="BIR_rpt"/>
</dbReference>
<keyword evidence="3" id="KW-1185">Reference proteome</keyword>
<name>A0AAN8JWS9_PATCE</name>
<dbReference type="EMBL" id="JAZGQO010000004">
    <property type="protein sequence ID" value="KAK6187263.1"/>
    <property type="molecule type" value="Genomic_DNA"/>
</dbReference>